<dbReference type="EMBL" id="GL890878">
    <property type="protein sequence ID" value="EGJ32904.1"/>
    <property type="molecule type" value="Genomic_DNA"/>
</dbReference>
<proteinExistence type="inferred from homology"/>
<feature type="transmembrane region" description="Helical" evidence="5">
    <location>
        <begin position="202"/>
        <end position="222"/>
    </location>
</feature>
<reference evidence="7" key="1">
    <citation type="journal article" date="2011" name="Proc. Natl. Acad. Sci. U.S.A.">
        <title>Genomic insights into the physiology and ecology of the marine filamentous cyanobacterium Lyngbya majuscula.</title>
        <authorList>
            <person name="Jones A.C."/>
            <person name="Monroe E.A."/>
            <person name="Podell S."/>
            <person name="Hess W.R."/>
            <person name="Klages S."/>
            <person name="Esquenazi E."/>
            <person name="Niessen S."/>
            <person name="Hoover H."/>
            <person name="Rothmann M."/>
            <person name="Lasken R.S."/>
            <person name="Yates J.R.III."/>
            <person name="Reinhardt R."/>
            <person name="Kube M."/>
            <person name="Burkart M.D."/>
            <person name="Allen E.E."/>
            <person name="Dorrestein P.C."/>
            <person name="Gerwick W.H."/>
            <person name="Gerwick L."/>
        </authorList>
    </citation>
    <scope>NUCLEOTIDE SEQUENCE [LARGE SCALE GENOMIC DNA]</scope>
    <source>
        <strain evidence="7">3L</strain>
    </source>
</reference>
<feature type="transmembrane region" description="Helical" evidence="5">
    <location>
        <begin position="162"/>
        <end position="195"/>
    </location>
</feature>
<dbReference type="Proteomes" id="UP000003959">
    <property type="component" value="Unassembled WGS sequence"/>
</dbReference>
<accession>F4XR81</accession>
<comment type="subcellular location">
    <subcellularLocation>
        <location evidence="5">Cell membrane</location>
        <topology evidence="5">Multi-pass membrane protein</topology>
    </subcellularLocation>
    <subcellularLocation>
        <location evidence="1">Membrane</location>
        <topology evidence="1">Multi-pass membrane protein</topology>
    </subcellularLocation>
</comment>
<keyword evidence="5" id="KW-1003">Cell membrane</keyword>
<sequence>MKLNVRFFSLLVACLLLLWVAFMSHLGLFVVWQDYWTSALVMVFGSFVAGSTPLGGGAVAFPVFSKFFAIEAEQAKVFSLFIQSVGMTSATLFFIFSRIYINWKVLLALLPTTIVGFIWVMSGPLLVNTEIKLLFSICALVTGMLLLLSHKKGDSDEKQVTILGLALMGIAGGALAATLGAGADTMLFFCLAILYRRPAKQIIPTTVTYMALTSIIGSTYILTFEPEIISPFVSNSWLVAAPVVLV</sequence>
<keyword evidence="3 5" id="KW-1133">Transmembrane helix</keyword>
<dbReference type="OrthoDB" id="128686at2"/>
<dbReference type="HOGENOM" id="CLU_059445_0_0_3"/>
<organism evidence="6 7">
    <name type="scientific">Moorena producens 3L</name>
    <dbReference type="NCBI Taxonomy" id="489825"/>
    <lineage>
        <taxon>Bacteria</taxon>
        <taxon>Bacillati</taxon>
        <taxon>Cyanobacteriota</taxon>
        <taxon>Cyanophyceae</taxon>
        <taxon>Coleofasciculales</taxon>
        <taxon>Coleofasciculaceae</taxon>
        <taxon>Moorena</taxon>
    </lineage>
</organism>
<feature type="transmembrane region" description="Helical" evidence="5">
    <location>
        <begin position="133"/>
        <end position="150"/>
    </location>
</feature>
<keyword evidence="2 5" id="KW-0812">Transmembrane</keyword>
<dbReference type="InterPro" id="IPR002781">
    <property type="entry name" value="TM_pro_TauE-like"/>
</dbReference>
<evidence type="ECO:0000256" key="3">
    <source>
        <dbReference type="ARBA" id="ARBA00022989"/>
    </source>
</evidence>
<comment type="similarity">
    <text evidence="5">Belongs to the 4-toluene sulfonate uptake permease (TSUP) (TC 2.A.102) family.</text>
</comment>
<dbReference type="PANTHER" id="PTHR31154:SF4">
    <property type="entry name" value="MEMBRANE TRANSPORTER PROTEIN"/>
    <property type="match status" value="1"/>
</dbReference>
<evidence type="ECO:0000256" key="2">
    <source>
        <dbReference type="ARBA" id="ARBA00022692"/>
    </source>
</evidence>
<dbReference type="eggNOG" id="COG0730">
    <property type="taxonomic scope" value="Bacteria"/>
</dbReference>
<feature type="transmembrane region" description="Helical" evidence="5">
    <location>
        <begin position="105"/>
        <end position="126"/>
    </location>
</feature>
<evidence type="ECO:0000313" key="6">
    <source>
        <dbReference type="EMBL" id="EGJ32904.1"/>
    </source>
</evidence>
<protein>
    <recommendedName>
        <fullName evidence="5">Probable membrane transporter protein</fullName>
    </recommendedName>
</protein>
<gene>
    <name evidence="6" type="ORF">LYNGBM3L_57190</name>
</gene>
<evidence type="ECO:0000313" key="7">
    <source>
        <dbReference type="Proteomes" id="UP000003959"/>
    </source>
</evidence>
<name>F4XR81_9CYAN</name>
<dbReference type="PANTHER" id="PTHR31154">
    <property type="entry name" value="MEMBRANE TRANSPORTER PROTEIN"/>
    <property type="match status" value="1"/>
</dbReference>
<evidence type="ECO:0000256" key="1">
    <source>
        <dbReference type="ARBA" id="ARBA00004141"/>
    </source>
</evidence>
<dbReference type="GO" id="GO:0005886">
    <property type="term" value="C:plasma membrane"/>
    <property type="evidence" value="ECO:0007669"/>
    <property type="project" value="UniProtKB-SubCell"/>
</dbReference>
<dbReference type="AlphaFoldDB" id="F4XR81"/>
<evidence type="ECO:0000256" key="5">
    <source>
        <dbReference type="RuleBase" id="RU363041"/>
    </source>
</evidence>
<feature type="non-terminal residue" evidence="6">
    <location>
        <position position="246"/>
    </location>
</feature>
<keyword evidence="4 5" id="KW-0472">Membrane</keyword>
<feature type="transmembrane region" description="Helical" evidence="5">
    <location>
        <begin position="77"/>
        <end position="99"/>
    </location>
</feature>
<dbReference type="Pfam" id="PF01925">
    <property type="entry name" value="TauE"/>
    <property type="match status" value="1"/>
</dbReference>
<evidence type="ECO:0000256" key="4">
    <source>
        <dbReference type="ARBA" id="ARBA00023136"/>
    </source>
</evidence>
<dbReference type="RefSeq" id="WP_008183514.1">
    <property type="nucleotide sequence ID" value="NZ_GL890878.1"/>
</dbReference>
<keyword evidence="7" id="KW-1185">Reference proteome</keyword>
<feature type="transmembrane region" description="Helical" evidence="5">
    <location>
        <begin position="39"/>
        <end position="65"/>
    </location>
</feature>